<keyword evidence="8" id="KW-1185">Reference proteome</keyword>
<evidence type="ECO:0000256" key="5">
    <source>
        <dbReference type="PIRNR" id="PIRNR005426"/>
    </source>
</evidence>
<dbReference type="PANTHER" id="PTHR43425:SF2">
    <property type="entry name" value="OXYGEN-INSENSITIVE NADPH NITROREDUCTASE"/>
    <property type="match status" value="1"/>
</dbReference>
<feature type="domain" description="Nitroreductase" evidence="6">
    <location>
        <begin position="8"/>
        <end position="165"/>
    </location>
</feature>
<dbReference type="InterPro" id="IPR029479">
    <property type="entry name" value="Nitroreductase"/>
</dbReference>
<evidence type="ECO:0000259" key="6">
    <source>
        <dbReference type="Pfam" id="PF00881"/>
    </source>
</evidence>
<dbReference type="Gene3D" id="3.40.109.10">
    <property type="entry name" value="NADH Oxidase"/>
    <property type="match status" value="1"/>
</dbReference>
<proteinExistence type="inferred from homology"/>
<keyword evidence="3 5" id="KW-0288">FMN</keyword>
<evidence type="ECO:0000256" key="3">
    <source>
        <dbReference type="ARBA" id="ARBA00022643"/>
    </source>
</evidence>
<sequence length="250" mass="27833">MNETISVIKNHRSVREFIPEKDVSETQVRAIIESAMAAPNWINGQQVSVIEVRDPGKKAALAEAAGKQRWIKEAPVFLVFCIDFYRAKLAAEKNGANFRIVEDLEAVIVGSTDIGIALGSAVIAAESMGLGIVPIGGIRRNPHIFVDLLELPEYVFPISGLVIGHPRTIPAQKPRLPLKATHLKEKYDAEVQMKSIDQYDETISAFMSERTSGQDSSDWSSKIAHFYDKGFEQYEKNTSPVIKNQGFRYK</sequence>
<dbReference type="InterPro" id="IPR016446">
    <property type="entry name" value="Flavin_OxRdtase_Frp"/>
</dbReference>
<evidence type="ECO:0000256" key="2">
    <source>
        <dbReference type="ARBA" id="ARBA00022630"/>
    </source>
</evidence>
<dbReference type="RefSeq" id="WP_101647708.1">
    <property type="nucleotide sequence ID" value="NZ_PGVE01000040.1"/>
</dbReference>
<evidence type="ECO:0000313" key="8">
    <source>
        <dbReference type="Proteomes" id="UP000234950"/>
    </source>
</evidence>
<evidence type="ECO:0000256" key="4">
    <source>
        <dbReference type="ARBA" id="ARBA00023002"/>
    </source>
</evidence>
<keyword evidence="5" id="KW-0521">NADP</keyword>
<dbReference type="EMBL" id="PGVE01000040">
    <property type="protein sequence ID" value="PLS05639.1"/>
    <property type="molecule type" value="Genomic_DNA"/>
</dbReference>
<dbReference type="OrthoDB" id="9775805at2"/>
<organism evidence="7 8">
    <name type="scientific">Neobacillus cucumis</name>
    <dbReference type="NCBI Taxonomy" id="1740721"/>
    <lineage>
        <taxon>Bacteria</taxon>
        <taxon>Bacillati</taxon>
        <taxon>Bacillota</taxon>
        <taxon>Bacilli</taxon>
        <taxon>Bacillales</taxon>
        <taxon>Bacillaceae</taxon>
        <taxon>Neobacillus</taxon>
    </lineage>
</organism>
<accession>A0A2N5HJD8</accession>
<dbReference type="Pfam" id="PF00881">
    <property type="entry name" value="Nitroreductase"/>
    <property type="match status" value="1"/>
</dbReference>
<dbReference type="InterPro" id="IPR000415">
    <property type="entry name" value="Nitroreductase-like"/>
</dbReference>
<dbReference type="GO" id="GO:0016491">
    <property type="term" value="F:oxidoreductase activity"/>
    <property type="evidence" value="ECO:0007669"/>
    <property type="project" value="UniProtKB-UniRule"/>
</dbReference>
<name>A0A2N5HJD8_9BACI</name>
<reference evidence="7 8" key="1">
    <citation type="submission" date="2017-11" db="EMBL/GenBank/DDBJ databases">
        <title>Comparitive Functional Genomics of Dry Heat Resistant strains isolated from the Viking Spacecraft.</title>
        <authorList>
            <person name="Seuylemezian A."/>
            <person name="Cooper K."/>
            <person name="Vaishampayan P."/>
        </authorList>
    </citation>
    <scope>NUCLEOTIDE SEQUENCE [LARGE SCALE GENOMIC DNA]</scope>
    <source>
        <strain evidence="7 8">V32-6</strain>
    </source>
</reference>
<comment type="caution">
    <text evidence="7">The sequence shown here is derived from an EMBL/GenBank/DDBJ whole genome shotgun (WGS) entry which is preliminary data.</text>
</comment>
<dbReference type="PANTHER" id="PTHR43425">
    <property type="entry name" value="OXYGEN-INSENSITIVE NADPH NITROREDUCTASE"/>
    <property type="match status" value="1"/>
</dbReference>
<evidence type="ECO:0000256" key="1">
    <source>
        <dbReference type="ARBA" id="ARBA00008366"/>
    </source>
</evidence>
<gene>
    <name evidence="7" type="ORF">CVD27_09770</name>
</gene>
<dbReference type="PIRSF" id="PIRSF005426">
    <property type="entry name" value="Frp"/>
    <property type="match status" value="1"/>
</dbReference>
<evidence type="ECO:0000313" key="7">
    <source>
        <dbReference type="EMBL" id="PLS05639.1"/>
    </source>
</evidence>
<dbReference type="AlphaFoldDB" id="A0A2N5HJD8"/>
<keyword evidence="4 5" id="KW-0560">Oxidoreductase</keyword>
<protein>
    <submittedName>
        <fullName evidence="7">NADPH-dependent oxidoreductase</fullName>
    </submittedName>
</protein>
<dbReference type="SUPFAM" id="SSF55469">
    <property type="entry name" value="FMN-dependent nitroreductase-like"/>
    <property type="match status" value="1"/>
</dbReference>
<comment type="similarity">
    <text evidence="1 5">Belongs to the flavin oxidoreductase frp family.</text>
</comment>
<keyword evidence="2 5" id="KW-0285">Flavoprotein</keyword>
<dbReference type="CDD" id="cd02146">
    <property type="entry name" value="NfsA-like"/>
    <property type="match status" value="1"/>
</dbReference>
<dbReference type="Proteomes" id="UP000234950">
    <property type="component" value="Unassembled WGS sequence"/>
</dbReference>